<name>A0ABT8A4A4_9PROT</name>
<proteinExistence type="predicted"/>
<accession>A0ABT8A4A4</accession>
<evidence type="ECO:0000313" key="2">
    <source>
        <dbReference type="EMBL" id="MDN3564550.1"/>
    </source>
</evidence>
<keyword evidence="3" id="KW-1185">Reference proteome</keyword>
<dbReference type="RefSeq" id="WP_290316350.1">
    <property type="nucleotide sequence ID" value="NZ_JAUFPN010000107.1"/>
</dbReference>
<dbReference type="Proteomes" id="UP001529369">
    <property type="component" value="Unassembled WGS sequence"/>
</dbReference>
<dbReference type="EMBL" id="JAUFPN010000107">
    <property type="protein sequence ID" value="MDN3564550.1"/>
    <property type="molecule type" value="Genomic_DNA"/>
</dbReference>
<evidence type="ECO:0000256" key="1">
    <source>
        <dbReference type="SAM" id="MobiDB-lite"/>
    </source>
</evidence>
<reference evidence="3" key="1">
    <citation type="journal article" date="2019" name="Int. J. Syst. Evol. Microbiol.">
        <title>The Global Catalogue of Microorganisms (GCM) 10K type strain sequencing project: providing services to taxonomists for standard genome sequencing and annotation.</title>
        <authorList>
            <consortium name="The Broad Institute Genomics Platform"/>
            <consortium name="The Broad Institute Genome Sequencing Center for Infectious Disease"/>
            <person name="Wu L."/>
            <person name="Ma J."/>
        </authorList>
    </citation>
    <scope>NUCLEOTIDE SEQUENCE [LARGE SCALE GENOMIC DNA]</scope>
    <source>
        <strain evidence="3">CECT 7131</strain>
    </source>
</reference>
<evidence type="ECO:0000313" key="3">
    <source>
        <dbReference type="Proteomes" id="UP001529369"/>
    </source>
</evidence>
<gene>
    <name evidence="2" type="ORF">QWZ14_09260</name>
</gene>
<feature type="region of interest" description="Disordered" evidence="1">
    <location>
        <begin position="1"/>
        <end position="71"/>
    </location>
</feature>
<sequence>MTETKPQPADSKPAQGHPVQGTGEKPWTEEEKSRGAAKPATEGEAGAGGRPNDDRAATESAAANIDPKPQP</sequence>
<comment type="caution">
    <text evidence="2">The sequence shown here is derived from an EMBL/GenBank/DDBJ whole genome shotgun (WGS) entry which is preliminary data.</text>
</comment>
<organism evidence="2 3">
    <name type="scientific">Paeniroseomonas aquatica</name>
    <dbReference type="NCBI Taxonomy" id="373043"/>
    <lineage>
        <taxon>Bacteria</taxon>
        <taxon>Pseudomonadati</taxon>
        <taxon>Pseudomonadota</taxon>
        <taxon>Alphaproteobacteria</taxon>
        <taxon>Acetobacterales</taxon>
        <taxon>Acetobacteraceae</taxon>
        <taxon>Paeniroseomonas</taxon>
    </lineage>
</organism>
<protein>
    <submittedName>
        <fullName evidence="2">Uncharacterized protein</fullName>
    </submittedName>
</protein>